<name>A0A226X6P9_CABSO</name>
<accession>A0A226X6P9</accession>
<reference evidence="3" key="1">
    <citation type="submission" date="2017-01" db="EMBL/GenBank/DDBJ databases">
        <title>Genome Analysis of Deinococcus marmoris KOPRI26562.</title>
        <authorList>
            <person name="Kim J.H."/>
            <person name="Oh H.-M."/>
        </authorList>
    </citation>
    <scope>NUCLEOTIDE SEQUENCE [LARGE SCALE GENOMIC DNA]</scope>
    <source>
        <strain evidence="3">PAMC 26633</strain>
    </source>
</reference>
<evidence type="ECO:0000313" key="2">
    <source>
        <dbReference type="EMBL" id="OXC78657.1"/>
    </source>
</evidence>
<organism evidence="2 3">
    <name type="scientific">Caballeronia sordidicola</name>
    <name type="common">Burkholderia sordidicola</name>
    <dbReference type="NCBI Taxonomy" id="196367"/>
    <lineage>
        <taxon>Bacteria</taxon>
        <taxon>Pseudomonadati</taxon>
        <taxon>Pseudomonadota</taxon>
        <taxon>Betaproteobacteria</taxon>
        <taxon>Burkholderiales</taxon>
        <taxon>Burkholderiaceae</taxon>
        <taxon>Caballeronia</taxon>
    </lineage>
</organism>
<dbReference type="EMBL" id="MTHB01000057">
    <property type="protein sequence ID" value="OXC78657.1"/>
    <property type="molecule type" value="Genomic_DNA"/>
</dbReference>
<gene>
    <name evidence="2" type="ORF">BSU04_11035</name>
</gene>
<dbReference type="RefSeq" id="WP_256982423.1">
    <property type="nucleotide sequence ID" value="NZ_MTHB01000057.1"/>
</dbReference>
<protein>
    <submittedName>
        <fullName evidence="2">Uncharacterized protein</fullName>
    </submittedName>
</protein>
<proteinExistence type="predicted"/>
<comment type="caution">
    <text evidence="2">The sequence shown here is derived from an EMBL/GenBank/DDBJ whole genome shotgun (WGS) entry which is preliminary data.</text>
</comment>
<evidence type="ECO:0000256" key="1">
    <source>
        <dbReference type="SAM" id="MobiDB-lite"/>
    </source>
</evidence>
<feature type="region of interest" description="Disordered" evidence="1">
    <location>
        <begin position="44"/>
        <end position="63"/>
    </location>
</feature>
<dbReference type="AlphaFoldDB" id="A0A226X6P9"/>
<evidence type="ECO:0000313" key="3">
    <source>
        <dbReference type="Proteomes" id="UP000214720"/>
    </source>
</evidence>
<sequence>MRKIDPTPWNEASIIGFHDGDYEPMRQVISGAVIDEKGARIATNEALQERANNPTRGRGGRSL</sequence>
<dbReference type="Proteomes" id="UP000214720">
    <property type="component" value="Unassembled WGS sequence"/>
</dbReference>